<dbReference type="AlphaFoldDB" id="A0A5N6N3L4"/>
<name>A0A5N6N3L4_9ASTR</name>
<evidence type="ECO:0000313" key="1">
    <source>
        <dbReference type="EMBL" id="KAD4180272.1"/>
    </source>
</evidence>
<gene>
    <name evidence="1" type="ORF">E3N88_28863</name>
</gene>
<protein>
    <recommendedName>
        <fullName evidence="3">Reverse transcriptase domain-containing protein</fullName>
    </recommendedName>
</protein>
<reference evidence="1 2" key="1">
    <citation type="submission" date="2019-05" db="EMBL/GenBank/DDBJ databases">
        <title>Mikania micrantha, genome provides insights into the molecular mechanism of rapid growth.</title>
        <authorList>
            <person name="Liu B."/>
        </authorList>
    </citation>
    <scope>NUCLEOTIDE SEQUENCE [LARGE SCALE GENOMIC DNA]</scope>
    <source>
        <strain evidence="1">NLD-2019</strain>
        <tissue evidence="1">Leaf</tissue>
    </source>
</reference>
<dbReference type="EMBL" id="SZYD01000014">
    <property type="protein sequence ID" value="KAD4180272.1"/>
    <property type="molecule type" value="Genomic_DNA"/>
</dbReference>
<organism evidence="1 2">
    <name type="scientific">Mikania micrantha</name>
    <name type="common">bitter vine</name>
    <dbReference type="NCBI Taxonomy" id="192012"/>
    <lineage>
        <taxon>Eukaryota</taxon>
        <taxon>Viridiplantae</taxon>
        <taxon>Streptophyta</taxon>
        <taxon>Embryophyta</taxon>
        <taxon>Tracheophyta</taxon>
        <taxon>Spermatophyta</taxon>
        <taxon>Magnoliopsida</taxon>
        <taxon>eudicotyledons</taxon>
        <taxon>Gunneridae</taxon>
        <taxon>Pentapetalae</taxon>
        <taxon>asterids</taxon>
        <taxon>campanulids</taxon>
        <taxon>Asterales</taxon>
        <taxon>Asteraceae</taxon>
        <taxon>Asteroideae</taxon>
        <taxon>Heliantheae alliance</taxon>
        <taxon>Eupatorieae</taxon>
        <taxon>Mikania</taxon>
    </lineage>
</organism>
<dbReference type="PANTHER" id="PTHR46148">
    <property type="entry name" value="CHROMO DOMAIN-CONTAINING PROTEIN"/>
    <property type="match status" value="1"/>
</dbReference>
<keyword evidence="2" id="KW-1185">Reference proteome</keyword>
<proteinExistence type="predicted"/>
<dbReference type="Proteomes" id="UP000326396">
    <property type="component" value="Linkage Group LG4"/>
</dbReference>
<sequence>MNDCDKLRLPDELSGVHDVFHVSNLKKCLVEVSLVIPVEEIQVGEQLPFTEEPLEIIDREVKQLKQSSIPIVKVRWNSERGPEFTCEREDHMKSKYPHLFAEKDIPDNNS</sequence>
<evidence type="ECO:0000313" key="2">
    <source>
        <dbReference type="Proteomes" id="UP000326396"/>
    </source>
</evidence>
<dbReference type="PANTHER" id="PTHR46148:SF59">
    <property type="entry name" value="NUCLEOTIDYLTRANSFERASE, RIBONUCLEASE H"/>
    <property type="match status" value="1"/>
</dbReference>
<comment type="caution">
    <text evidence="1">The sequence shown here is derived from an EMBL/GenBank/DDBJ whole genome shotgun (WGS) entry which is preliminary data.</text>
</comment>
<evidence type="ECO:0008006" key="3">
    <source>
        <dbReference type="Google" id="ProtNLM"/>
    </source>
</evidence>
<accession>A0A5N6N3L4</accession>